<keyword evidence="9" id="KW-1185">Reference proteome</keyword>
<dbReference type="PANTHER" id="PTHR43741">
    <property type="entry name" value="FMN-DEPENDENT NADH-AZOREDUCTASE 1"/>
    <property type="match status" value="1"/>
</dbReference>
<dbReference type="OrthoDB" id="26889at2759"/>
<dbReference type="GO" id="GO:0010181">
    <property type="term" value="F:FMN binding"/>
    <property type="evidence" value="ECO:0007669"/>
    <property type="project" value="InterPro"/>
</dbReference>
<dbReference type="GO" id="GO:0016655">
    <property type="term" value="F:oxidoreductase activity, acting on NAD(P)H, quinone or similar compound as acceptor"/>
    <property type="evidence" value="ECO:0007669"/>
    <property type="project" value="InterPro"/>
</dbReference>
<gene>
    <name evidence="8" type="ORF">FGO68_gene8679</name>
</gene>
<evidence type="ECO:0000259" key="7">
    <source>
        <dbReference type="Pfam" id="PF02525"/>
    </source>
</evidence>
<dbReference type="InterPro" id="IPR029039">
    <property type="entry name" value="Flavoprotein-like_sf"/>
</dbReference>
<dbReference type="EC" id="1.7.1.17" evidence="5"/>
<dbReference type="SUPFAM" id="SSF52218">
    <property type="entry name" value="Flavoproteins"/>
    <property type="match status" value="1"/>
</dbReference>
<proteinExistence type="inferred from homology"/>
<sequence>MQIILLKKFKIQKMKNILHIISSPRVEVSASRKLGKAVIEKIQEKYPDVVVKERDLSKDSIPILEEVHINTFFTPVESHSQEQAAINEYSTGLISELQEADIIVVDSPMYNFSVPASLRAYFDFTSRAGYTFKYDENGPKGLLNNKKLYIAFTSGNIYSEGPYQVYDSNVPYVKNIFGFYGVTDVSVFRAEGLSIPGIQETAMEKAIEAIIIDQFSDITRKGRLTNLQSSFLIGFSQSRFDQLEMEKRAKARSY</sequence>
<keyword evidence="3" id="KW-0560">Oxidoreductase</keyword>
<dbReference type="EMBL" id="RRYP01029844">
    <property type="protein sequence ID" value="TNV71387.1"/>
    <property type="molecule type" value="Genomic_DNA"/>
</dbReference>
<comment type="catalytic activity">
    <reaction evidence="6">
        <text>N,N-dimethyl-1,4-phenylenediamine + anthranilate + 2 NAD(+) = 2-(4-dimethylaminophenyl)diazenylbenzoate + 2 NADH + 2 H(+)</text>
        <dbReference type="Rhea" id="RHEA:55872"/>
        <dbReference type="ChEBI" id="CHEBI:15378"/>
        <dbReference type="ChEBI" id="CHEBI:15783"/>
        <dbReference type="ChEBI" id="CHEBI:16567"/>
        <dbReference type="ChEBI" id="CHEBI:57540"/>
        <dbReference type="ChEBI" id="CHEBI:57945"/>
        <dbReference type="ChEBI" id="CHEBI:71579"/>
        <dbReference type="EC" id="1.7.1.17"/>
    </reaction>
    <physiologicalReaction direction="right-to-left" evidence="6">
        <dbReference type="Rhea" id="RHEA:55874"/>
    </physiologicalReaction>
</comment>
<organism evidence="8 9">
    <name type="scientific">Halteria grandinella</name>
    <dbReference type="NCBI Taxonomy" id="5974"/>
    <lineage>
        <taxon>Eukaryota</taxon>
        <taxon>Sar</taxon>
        <taxon>Alveolata</taxon>
        <taxon>Ciliophora</taxon>
        <taxon>Intramacronucleata</taxon>
        <taxon>Spirotrichea</taxon>
        <taxon>Stichotrichia</taxon>
        <taxon>Sporadotrichida</taxon>
        <taxon>Halteriidae</taxon>
        <taxon>Halteria</taxon>
    </lineage>
</organism>
<evidence type="ECO:0000256" key="6">
    <source>
        <dbReference type="ARBA" id="ARBA00048542"/>
    </source>
</evidence>
<dbReference type="Proteomes" id="UP000785679">
    <property type="component" value="Unassembled WGS sequence"/>
</dbReference>
<protein>
    <recommendedName>
        <fullName evidence="5">FMN-dependent NADH-azoreductase</fullName>
        <ecNumber evidence="5">1.7.1.17</ecNumber>
    </recommendedName>
</protein>
<evidence type="ECO:0000256" key="3">
    <source>
        <dbReference type="ARBA" id="ARBA00023002"/>
    </source>
</evidence>
<evidence type="ECO:0000256" key="1">
    <source>
        <dbReference type="ARBA" id="ARBA00022630"/>
    </source>
</evidence>
<dbReference type="HAMAP" id="MF_01216">
    <property type="entry name" value="Azoreductase_type1"/>
    <property type="match status" value="1"/>
</dbReference>
<evidence type="ECO:0000313" key="8">
    <source>
        <dbReference type="EMBL" id="TNV71387.1"/>
    </source>
</evidence>
<accession>A0A8J8SUK0</accession>
<dbReference type="PANTHER" id="PTHR43741:SF4">
    <property type="entry name" value="FMN-DEPENDENT NADH:QUINONE OXIDOREDUCTASE"/>
    <property type="match status" value="1"/>
</dbReference>
<feature type="domain" description="Flavodoxin-like fold" evidence="7">
    <location>
        <begin position="15"/>
        <end position="210"/>
    </location>
</feature>
<dbReference type="InterPro" id="IPR023048">
    <property type="entry name" value="NADH:quinone_OxRdtase_FMN_depd"/>
</dbReference>
<evidence type="ECO:0000256" key="2">
    <source>
        <dbReference type="ARBA" id="ARBA00022643"/>
    </source>
</evidence>
<dbReference type="AlphaFoldDB" id="A0A8J8SUK0"/>
<keyword evidence="1" id="KW-0285">Flavoprotein</keyword>
<keyword evidence="4" id="KW-0520">NAD</keyword>
<dbReference type="Pfam" id="PF02525">
    <property type="entry name" value="Flavodoxin_2"/>
    <property type="match status" value="1"/>
</dbReference>
<dbReference type="Gene3D" id="3.40.50.360">
    <property type="match status" value="1"/>
</dbReference>
<comment type="caution">
    <text evidence="8">The sequence shown here is derived from an EMBL/GenBank/DDBJ whole genome shotgun (WGS) entry which is preliminary data.</text>
</comment>
<keyword evidence="2" id="KW-0288">FMN</keyword>
<reference evidence="8" key="1">
    <citation type="submission" date="2019-06" db="EMBL/GenBank/DDBJ databases">
        <authorList>
            <person name="Zheng W."/>
        </authorList>
    </citation>
    <scope>NUCLEOTIDE SEQUENCE</scope>
    <source>
        <strain evidence="8">QDHG01</strain>
    </source>
</reference>
<evidence type="ECO:0000256" key="4">
    <source>
        <dbReference type="ARBA" id="ARBA00023027"/>
    </source>
</evidence>
<evidence type="ECO:0000313" key="9">
    <source>
        <dbReference type="Proteomes" id="UP000785679"/>
    </source>
</evidence>
<evidence type="ECO:0000256" key="5">
    <source>
        <dbReference type="ARBA" id="ARBA00024061"/>
    </source>
</evidence>
<dbReference type="InterPro" id="IPR003680">
    <property type="entry name" value="Flavodoxin_fold"/>
</dbReference>
<dbReference type="InterPro" id="IPR050104">
    <property type="entry name" value="FMN-dep_NADH:Q_OxRdtase_AzoR1"/>
</dbReference>
<name>A0A8J8SUK0_HALGN</name>